<dbReference type="Pfam" id="PF00005">
    <property type="entry name" value="ABC_tran"/>
    <property type="match status" value="2"/>
</dbReference>
<keyword evidence="7" id="KW-1278">Translocase</keyword>
<dbReference type="InterPro" id="IPR015856">
    <property type="entry name" value="ABC_transpr_CbiO/EcfA_su"/>
</dbReference>
<comment type="subcellular location">
    <subcellularLocation>
        <location evidence="1">Cell membrane</location>
        <topology evidence="1">Peripheral membrane protein</topology>
    </subcellularLocation>
</comment>
<evidence type="ECO:0000256" key="4">
    <source>
        <dbReference type="ARBA" id="ARBA00022475"/>
    </source>
</evidence>
<evidence type="ECO:0000313" key="11">
    <source>
        <dbReference type="Proteomes" id="UP000503088"/>
    </source>
</evidence>
<dbReference type="InterPro" id="IPR017871">
    <property type="entry name" value="ABC_transporter-like_CS"/>
</dbReference>
<dbReference type="PROSITE" id="PS00211">
    <property type="entry name" value="ABC_TRANSPORTER_1"/>
    <property type="match status" value="1"/>
</dbReference>
<protein>
    <submittedName>
        <fullName evidence="10">ABC transporter ATP-binding protein</fullName>
    </submittedName>
</protein>
<reference evidence="10 11" key="1">
    <citation type="submission" date="2020-01" db="EMBL/GenBank/DDBJ databases">
        <authorList>
            <person name="Gulvik C.A."/>
            <person name="Batra D.G."/>
        </authorList>
    </citation>
    <scope>NUCLEOTIDE SEQUENCE [LARGE SCALE GENOMIC DNA]</scope>
    <source>
        <strain evidence="10 11">W9323</strain>
    </source>
</reference>
<feature type="domain" description="ABC transporter" evidence="9">
    <location>
        <begin position="300"/>
        <end position="527"/>
    </location>
</feature>
<dbReference type="InterPro" id="IPR003593">
    <property type="entry name" value="AAA+_ATPase"/>
</dbReference>
<dbReference type="InterPro" id="IPR003439">
    <property type="entry name" value="ABC_transporter-like_ATP-bd"/>
</dbReference>
<dbReference type="InterPro" id="IPR027417">
    <property type="entry name" value="P-loop_NTPase"/>
</dbReference>
<dbReference type="SMART" id="SM00382">
    <property type="entry name" value="AAA"/>
    <property type="match status" value="2"/>
</dbReference>
<evidence type="ECO:0000256" key="7">
    <source>
        <dbReference type="ARBA" id="ARBA00022967"/>
    </source>
</evidence>
<keyword evidence="5" id="KW-0547">Nucleotide-binding</keyword>
<keyword evidence="8" id="KW-0472">Membrane</keyword>
<dbReference type="Proteomes" id="UP000503088">
    <property type="component" value="Chromosome"/>
</dbReference>
<dbReference type="InterPro" id="IPR050095">
    <property type="entry name" value="ECF_ABC_transporter_ATP-bd"/>
</dbReference>
<evidence type="ECO:0000259" key="9">
    <source>
        <dbReference type="PROSITE" id="PS50893"/>
    </source>
</evidence>
<dbReference type="PANTHER" id="PTHR43553">
    <property type="entry name" value="HEAVY METAL TRANSPORTER"/>
    <property type="match status" value="1"/>
</dbReference>
<evidence type="ECO:0000313" key="10">
    <source>
        <dbReference type="EMBL" id="QKG83024.1"/>
    </source>
</evidence>
<keyword evidence="11" id="KW-1185">Reference proteome</keyword>
<keyword evidence="6 10" id="KW-0067">ATP-binding</keyword>
<dbReference type="KEGG" id="kpul:GXN76_00115"/>
<name>A0A7D3XGS5_9BACL</name>
<evidence type="ECO:0000256" key="5">
    <source>
        <dbReference type="ARBA" id="ARBA00022741"/>
    </source>
</evidence>
<comment type="similarity">
    <text evidence="2">Belongs to the ABC transporter superfamily.</text>
</comment>
<gene>
    <name evidence="10" type="ORF">GXN76_00115</name>
</gene>
<evidence type="ECO:0000256" key="3">
    <source>
        <dbReference type="ARBA" id="ARBA00022448"/>
    </source>
</evidence>
<dbReference type="PROSITE" id="PS50893">
    <property type="entry name" value="ABC_TRANSPORTER_2"/>
    <property type="match status" value="2"/>
</dbReference>
<evidence type="ECO:0000256" key="1">
    <source>
        <dbReference type="ARBA" id="ARBA00004202"/>
    </source>
</evidence>
<dbReference type="GO" id="GO:0043190">
    <property type="term" value="C:ATP-binding cassette (ABC) transporter complex"/>
    <property type="evidence" value="ECO:0007669"/>
    <property type="project" value="TreeGrafter"/>
</dbReference>
<proteinExistence type="inferred from homology"/>
<evidence type="ECO:0000256" key="6">
    <source>
        <dbReference type="ARBA" id="ARBA00022840"/>
    </source>
</evidence>
<dbReference type="CDD" id="cd03225">
    <property type="entry name" value="ABC_cobalt_CbiO_domain1"/>
    <property type="match status" value="2"/>
</dbReference>
<dbReference type="GO" id="GO:0005524">
    <property type="term" value="F:ATP binding"/>
    <property type="evidence" value="ECO:0007669"/>
    <property type="project" value="UniProtKB-KW"/>
</dbReference>
<dbReference type="RefSeq" id="WP_173218962.1">
    <property type="nucleotide sequence ID" value="NZ_CP048104.1"/>
</dbReference>
<dbReference type="GO" id="GO:0042626">
    <property type="term" value="F:ATPase-coupled transmembrane transporter activity"/>
    <property type="evidence" value="ECO:0007669"/>
    <property type="project" value="TreeGrafter"/>
</dbReference>
<organism evidence="10 11">
    <name type="scientific">Kroppenstedtia pulmonis</name>
    <dbReference type="NCBI Taxonomy" id="1380685"/>
    <lineage>
        <taxon>Bacteria</taxon>
        <taxon>Bacillati</taxon>
        <taxon>Bacillota</taxon>
        <taxon>Bacilli</taxon>
        <taxon>Bacillales</taxon>
        <taxon>Thermoactinomycetaceae</taxon>
        <taxon>Kroppenstedtia</taxon>
    </lineage>
</organism>
<keyword evidence="4" id="KW-1003">Cell membrane</keyword>
<sequence>MTAVTFRKVNFWYPGAHEPSLEDLSFQIATGTFILLCGPSGCGKTTLLKLLKPELRPSGKMAGSIHFQGIPMDNVPAHQTAKEIGMVFQHPEHQIVLEDSLRELVFGMENLNFPMDLMRRRAAETSGLLGLENMLSKPTESLSGGEKQLLNLASVLALNPRLLLLDEPTTRLDPVRARQFLHQIKRWNEETGMTVILTEHRLDEAFTLVDRILVLNRGRLDFDGPPQEAVHRMKNAEPRIRSLVPAIPALALKTGKVTNTVPLTVKEGRQWLEKQVPPFHPVSPSTYPKQKGSPSHRPLLSLQRVNFSYRDSHTVLKQVNFQLHPKECVAFFGGNGSGKTTLLQVLAGLLPPDSGSVRYRGKKLKKRNRPAIGYLPQNVESYFFHDTVAKELEASLSHSSKTDQKRLVWEMASRFGLVPLLSHHPHDLSGGEMQKTALASLFLQKPEILLLDEPTQGLDPEAKQTLSQLLHGFIQQGRAVVFTTHDPEFAAVTATGCVLLFQGEVAASDRVPSFFKENDFYTTAVYRMTRDTPLSGAVTLEEAIRTWNGQK</sequence>
<evidence type="ECO:0000256" key="8">
    <source>
        <dbReference type="ARBA" id="ARBA00023136"/>
    </source>
</evidence>
<accession>A0A7D3XGS5</accession>
<evidence type="ECO:0000256" key="2">
    <source>
        <dbReference type="ARBA" id="ARBA00005417"/>
    </source>
</evidence>
<keyword evidence="3" id="KW-0813">Transport</keyword>
<dbReference type="Gene3D" id="3.40.50.300">
    <property type="entry name" value="P-loop containing nucleotide triphosphate hydrolases"/>
    <property type="match status" value="2"/>
</dbReference>
<dbReference type="EMBL" id="CP048104">
    <property type="protein sequence ID" value="QKG83024.1"/>
    <property type="molecule type" value="Genomic_DNA"/>
</dbReference>
<dbReference type="AlphaFoldDB" id="A0A7D3XGS5"/>
<dbReference type="GO" id="GO:0016887">
    <property type="term" value="F:ATP hydrolysis activity"/>
    <property type="evidence" value="ECO:0007669"/>
    <property type="project" value="InterPro"/>
</dbReference>
<dbReference type="SUPFAM" id="SSF52540">
    <property type="entry name" value="P-loop containing nucleoside triphosphate hydrolases"/>
    <property type="match status" value="2"/>
</dbReference>
<feature type="domain" description="ABC transporter" evidence="9">
    <location>
        <begin position="6"/>
        <end position="242"/>
    </location>
</feature>